<evidence type="ECO:0000313" key="5">
    <source>
        <dbReference type="Proteomes" id="UP001156441"/>
    </source>
</evidence>
<reference evidence="4 5" key="1">
    <citation type="submission" date="2021-02" db="EMBL/GenBank/DDBJ databases">
        <title>Actinophytocola xerophila sp. nov., isolated from soil of cotton cropping field.</title>
        <authorList>
            <person name="Huang R."/>
            <person name="Chen X."/>
            <person name="Ge X."/>
            <person name="Liu W."/>
        </authorList>
    </citation>
    <scope>NUCLEOTIDE SEQUENCE [LARGE SCALE GENOMIC DNA]</scope>
    <source>
        <strain evidence="4 5">S1-96</strain>
    </source>
</reference>
<evidence type="ECO:0000259" key="2">
    <source>
        <dbReference type="Pfam" id="PF02470"/>
    </source>
</evidence>
<keyword evidence="5" id="KW-1185">Reference proteome</keyword>
<feature type="domain" description="Mammalian cell entry C-terminal" evidence="3">
    <location>
        <begin position="122"/>
        <end position="301"/>
    </location>
</feature>
<feature type="region of interest" description="Disordered" evidence="1">
    <location>
        <begin position="347"/>
        <end position="392"/>
    </location>
</feature>
<evidence type="ECO:0000313" key="4">
    <source>
        <dbReference type="EMBL" id="MCT2586074.1"/>
    </source>
</evidence>
<dbReference type="InterPro" id="IPR052336">
    <property type="entry name" value="MlaD_Phospholipid_Transporter"/>
</dbReference>
<name>A0ABT2JFL9_9PSEU</name>
<gene>
    <name evidence="4" type="ORF">JT362_23425</name>
</gene>
<evidence type="ECO:0000256" key="1">
    <source>
        <dbReference type="SAM" id="MobiDB-lite"/>
    </source>
</evidence>
<dbReference type="PANTHER" id="PTHR33371:SF16">
    <property type="entry name" value="MCE-FAMILY PROTEIN MCE3F"/>
    <property type="match status" value="1"/>
</dbReference>
<dbReference type="PANTHER" id="PTHR33371">
    <property type="entry name" value="INTERMEMBRANE PHOSPHOLIPID TRANSPORT SYSTEM BINDING PROTEIN MLAD-RELATED"/>
    <property type="match status" value="1"/>
</dbReference>
<proteinExistence type="predicted"/>
<evidence type="ECO:0000259" key="3">
    <source>
        <dbReference type="Pfam" id="PF11887"/>
    </source>
</evidence>
<dbReference type="Pfam" id="PF02470">
    <property type="entry name" value="MlaD"/>
    <property type="match status" value="1"/>
</dbReference>
<sequence length="402" mass="42227">MLTRAVRIQVVAFVVLALAAVAFVGARYAGLDRLFGTDSYVVSLRLEDGGGVFTNGEVTYRGVAVGRVGELRLTDDGMEADLHIDDGAPPIPADTKAVVANRSAIGEQYVDLRPRTDAAPFLAEGSVIQRSDTKVPPPVTDLLGNLSDFSSSVPTESLRTVVDELYTAMRGTGPHLQVLIDSSISFTETAAEHLPQTVSLIDDGAVVLRTQLDSSGAWRSFSSNAKAFAAELADADGDLRELIGTAPKAATQLSELLSDTNPGLSVLVANLLTTAEVFEVRTDGMAQLFVMMPKAVAATATAITPTSSNLSLALTFFDPPPCEYESTVRRAGEDTTERPFNTKARCTAPAGDPRLVRGSQHAPSGGVPDPAVPGGGTRLPGPLGAPDLPGTDGLEELLWLTR</sequence>
<comment type="caution">
    <text evidence="4">The sequence shown here is derived from an EMBL/GenBank/DDBJ whole genome shotgun (WGS) entry which is preliminary data.</text>
</comment>
<dbReference type="InterPro" id="IPR024516">
    <property type="entry name" value="Mce_C"/>
</dbReference>
<feature type="compositionally biased region" description="Low complexity" evidence="1">
    <location>
        <begin position="379"/>
        <end position="392"/>
    </location>
</feature>
<dbReference type="RefSeq" id="WP_260193859.1">
    <property type="nucleotide sequence ID" value="NZ_JAFFZE010000017.1"/>
</dbReference>
<dbReference type="InterPro" id="IPR005693">
    <property type="entry name" value="Mce"/>
</dbReference>
<feature type="domain" description="Mce/MlaD" evidence="2">
    <location>
        <begin position="39"/>
        <end position="114"/>
    </location>
</feature>
<organism evidence="4 5">
    <name type="scientific">Actinophytocola gossypii</name>
    <dbReference type="NCBI Taxonomy" id="2812003"/>
    <lineage>
        <taxon>Bacteria</taxon>
        <taxon>Bacillati</taxon>
        <taxon>Actinomycetota</taxon>
        <taxon>Actinomycetes</taxon>
        <taxon>Pseudonocardiales</taxon>
        <taxon>Pseudonocardiaceae</taxon>
    </lineage>
</organism>
<dbReference type="Proteomes" id="UP001156441">
    <property type="component" value="Unassembled WGS sequence"/>
</dbReference>
<protein>
    <submittedName>
        <fullName evidence="4">MCE family protein</fullName>
    </submittedName>
</protein>
<accession>A0ABT2JFL9</accession>
<dbReference type="InterPro" id="IPR003399">
    <property type="entry name" value="Mce/MlaD"/>
</dbReference>
<dbReference type="NCBIfam" id="TIGR00996">
    <property type="entry name" value="Mtu_fam_mce"/>
    <property type="match status" value="1"/>
</dbReference>
<dbReference type="Pfam" id="PF11887">
    <property type="entry name" value="Mce4_CUP1"/>
    <property type="match status" value="1"/>
</dbReference>
<dbReference type="EMBL" id="JAFFZE010000017">
    <property type="protein sequence ID" value="MCT2586074.1"/>
    <property type="molecule type" value="Genomic_DNA"/>
</dbReference>